<keyword evidence="1" id="KW-0472">Membrane</keyword>
<dbReference type="AlphaFoldDB" id="A0A1H9UKV8"/>
<feature type="transmembrane region" description="Helical" evidence="1">
    <location>
        <begin position="75"/>
        <end position="99"/>
    </location>
</feature>
<proteinExistence type="predicted"/>
<keyword evidence="1" id="KW-1133">Transmembrane helix</keyword>
<gene>
    <name evidence="2" type="ORF">SAMN04487944_1184</name>
</gene>
<feature type="transmembrane region" description="Helical" evidence="1">
    <location>
        <begin position="43"/>
        <end position="63"/>
    </location>
</feature>
<accession>A0A1H9UKV8</accession>
<sequence>MIDYNSKHFSWRSYVFLTFSVLTPVLTLILFQTDIIFDFFGTTGTWLTLCLILICLGGSLIMAPLTLKHKNEKRTIAIIALIITIINFSIVLFLIWFAMHFSGP</sequence>
<dbReference type="EMBL" id="FOGL01000018">
    <property type="protein sequence ID" value="SES09757.1"/>
    <property type="molecule type" value="Genomic_DNA"/>
</dbReference>
<evidence type="ECO:0000256" key="1">
    <source>
        <dbReference type="SAM" id="Phobius"/>
    </source>
</evidence>
<dbReference type="Proteomes" id="UP000199687">
    <property type="component" value="Unassembled WGS sequence"/>
</dbReference>
<keyword evidence="3" id="KW-1185">Reference proteome</keyword>
<protein>
    <submittedName>
        <fullName evidence="2">Uncharacterized protein</fullName>
    </submittedName>
</protein>
<evidence type="ECO:0000313" key="3">
    <source>
        <dbReference type="Proteomes" id="UP000199687"/>
    </source>
</evidence>
<feature type="transmembrane region" description="Helical" evidence="1">
    <location>
        <begin position="12"/>
        <end position="31"/>
    </location>
</feature>
<reference evidence="2 3" key="1">
    <citation type="submission" date="2016-10" db="EMBL/GenBank/DDBJ databases">
        <authorList>
            <person name="de Groot N.N."/>
        </authorList>
    </citation>
    <scope>NUCLEOTIDE SEQUENCE [LARGE SCALE GENOMIC DNA]</scope>
    <source>
        <strain evidence="2 3">CGMCC 1.7727</strain>
    </source>
</reference>
<organism evidence="2 3">
    <name type="scientific">Gracilibacillus ureilyticus</name>
    <dbReference type="NCBI Taxonomy" id="531814"/>
    <lineage>
        <taxon>Bacteria</taxon>
        <taxon>Bacillati</taxon>
        <taxon>Bacillota</taxon>
        <taxon>Bacilli</taxon>
        <taxon>Bacillales</taxon>
        <taxon>Bacillaceae</taxon>
        <taxon>Gracilibacillus</taxon>
    </lineage>
</organism>
<evidence type="ECO:0000313" key="2">
    <source>
        <dbReference type="EMBL" id="SES09757.1"/>
    </source>
</evidence>
<name>A0A1H9UKV8_9BACI</name>
<keyword evidence="1" id="KW-0812">Transmembrane</keyword>